<gene>
    <name evidence="2" type="ORF">K450DRAFT_219866</name>
</gene>
<dbReference type="AlphaFoldDB" id="A0AAD5EIB5"/>
<feature type="transmembrane region" description="Helical" evidence="1">
    <location>
        <begin position="104"/>
        <end position="122"/>
    </location>
</feature>
<keyword evidence="1" id="KW-1133">Transmembrane helix</keyword>
<dbReference type="RefSeq" id="XP_051448763.1">
    <property type="nucleotide sequence ID" value="XM_051585443.1"/>
</dbReference>
<name>A0AAD5EIB5_UMBRA</name>
<feature type="transmembrane region" description="Helical" evidence="1">
    <location>
        <begin position="75"/>
        <end position="97"/>
    </location>
</feature>
<proteinExistence type="predicted"/>
<feature type="transmembrane region" description="Helical" evidence="1">
    <location>
        <begin position="31"/>
        <end position="55"/>
    </location>
</feature>
<dbReference type="GeneID" id="75910791"/>
<reference evidence="2" key="1">
    <citation type="submission" date="2021-06" db="EMBL/GenBank/DDBJ databases">
        <authorList>
            <consortium name="DOE Joint Genome Institute"/>
            <person name="Mondo S.J."/>
            <person name="Amses K.R."/>
            <person name="Simmons D.R."/>
            <person name="Longcore J.E."/>
            <person name="Seto K."/>
            <person name="Alves G.H."/>
            <person name="Bonds A.E."/>
            <person name="Quandt C.A."/>
            <person name="Davis W.J."/>
            <person name="Chang Y."/>
            <person name="Letcher P.M."/>
            <person name="Powell M.J."/>
            <person name="Kuo A."/>
            <person name="Labutti K."/>
            <person name="Pangilinan J."/>
            <person name="Andreopoulos W."/>
            <person name="Tritt A."/>
            <person name="Riley R."/>
            <person name="Hundley H."/>
            <person name="Johnson J."/>
            <person name="Lipzen A."/>
            <person name="Barry K."/>
            <person name="Berbee M.L."/>
            <person name="Buchler N.E."/>
            <person name="Grigoriev I.V."/>
            <person name="Spatafora J.W."/>
            <person name="Stajich J.E."/>
            <person name="James T.Y."/>
        </authorList>
    </citation>
    <scope>NUCLEOTIDE SEQUENCE</scope>
    <source>
        <strain evidence="2">AG</strain>
    </source>
</reference>
<evidence type="ECO:0000256" key="1">
    <source>
        <dbReference type="SAM" id="Phobius"/>
    </source>
</evidence>
<evidence type="ECO:0000313" key="2">
    <source>
        <dbReference type="EMBL" id="KAI8583759.1"/>
    </source>
</evidence>
<evidence type="ECO:0000313" key="3">
    <source>
        <dbReference type="Proteomes" id="UP001206595"/>
    </source>
</evidence>
<protein>
    <submittedName>
        <fullName evidence="2">Uncharacterized protein</fullName>
    </submittedName>
</protein>
<accession>A0AAD5EIB5</accession>
<reference evidence="2" key="2">
    <citation type="journal article" date="2022" name="Proc. Natl. Acad. Sci. U.S.A.">
        <title>Diploid-dominant life cycles characterize the early evolution of Fungi.</title>
        <authorList>
            <person name="Amses K.R."/>
            <person name="Simmons D.R."/>
            <person name="Longcore J.E."/>
            <person name="Mondo S.J."/>
            <person name="Seto K."/>
            <person name="Jeronimo G.H."/>
            <person name="Bonds A.E."/>
            <person name="Quandt C.A."/>
            <person name="Davis W.J."/>
            <person name="Chang Y."/>
            <person name="Federici B.A."/>
            <person name="Kuo A."/>
            <person name="LaButti K."/>
            <person name="Pangilinan J."/>
            <person name="Andreopoulos W."/>
            <person name="Tritt A."/>
            <person name="Riley R."/>
            <person name="Hundley H."/>
            <person name="Johnson J."/>
            <person name="Lipzen A."/>
            <person name="Barry K."/>
            <person name="Lang B.F."/>
            <person name="Cuomo C.A."/>
            <person name="Buchler N.E."/>
            <person name="Grigoriev I.V."/>
            <person name="Spatafora J.W."/>
            <person name="Stajich J.E."/>
            <person name="James T.Y."/>
        </authorList>
    </citation>
    <scope>NUCLEOTIDE SEQUENCE</scope>
    <source>
        <strain evidence="2">AG</strain>
    </source>
</reference>
<keyword evidence="3" id="KW-1185">Reference proteome</keyword>
<organism evidence="2 3">
    <name type="scientific">Umbelopsis ramanniana AG</name>
    <dbReference type="NCBI Taxonomy" id="1314678"/>
    <lineage>
        <taxon>Eukaryota</taxon>
        <taxon>Fungi</taxon>
        <taxon>Fungi incertae sedis</taxon>
        <taxon>Mucoromycota</taxon>
        <taxon>Mucoromycotina</taxon>
        <taxon>Umbelopsidomycetes</taxon>
        <taxon>Umbelopsidales</taxon>
        <taxon>Umbelopsidaceae</taxon>
        <taxon>Umbelopsis</taxon>
    </lineage>
</organism>
<dbReference type="GO" id="GO:0005794">
    <property type="term" value="C:Golgi apparatus"/>
    <property type="evidence" value="ECO:0007669"/>
    <property type="project" value="TreeGrafter"/>
</dbReference>
<dbReference type="PANTHER" id="PTHR34391:SF1">
    <property type="entry name" value="UPF0658 GOLGI APPARATUS MEMBRANE PROTEIN C1952.10C-RELATED"/>
    <property type="match status" value="1"/>
</dbReference>
<dbReference type="PANTHER" id="PTHR34391">
    <property type="entry name" value="UPF0658 GOLGI APPARATUS MEMBRANE PROTEIN C1952.10C-RELATED"/>
    <property type="match status" value="1"/>
</dbReference>
<dbReference type="Proteomes" id="UP001206595">
    <property type="component" value="Unassembled WGS sequence"/>
</dbReference>
<keyword evidence="1" id="KW-0472">Membrane</keyword>
<comment type="caution">
    <text evidence="2">The sequence shown here is derived from an EMBL/GenBank/DDBJ whole genome shotgun (WGS) entry which is preliminary data.</text>
</comment>
<keyword evidence="1" id="KW-0812">Transmembrane</keyword>
<sequence length="166" mass="18345">MTRSTGYIPVSHEMSNFFSTSPIFKTRESTIVFSLICLEAVLVCFLEGFVVMNHLQLVSNCNLSPAAEGVSVSDLIYHALFIVSQVFQIVLCVDALYQRNTAQLIALVLYGLLVVATVAFNSSNISFWNRLDVVTSTIGTQLILDGVETLLVNKWLFSITNIVCDL</sequence>
<dbReference type="InterPro" id="IPR040410">
    <property type="entry name" value="UPF0658_Golgi"/>
</dbReference>
<dbReference type="EMBL" id="MU620894">
    <property type="protein sequence ID" value="KAI8583759.1"/>
    <property type="molecule type" value="Genomic_DNA"/>
</dbReference>